<evidence type="ECO:0000256" key="1">
    <source>
        <dbReference type="SAM" id="MobiDB-lite"/>
    </source>
</evidence>
<gene>
    <name evidence="3" type="ORF">SNOG_10587</name>
</gene>
<feature type="chain" id="PRO_5004177854" evidence="2">
    <location>
        <begin position="28"/>
        <end position="101"/>
    </location>
</feature>
<protein>
    <submittedName>
        <fullName evidence="3">Uncharacterized protein</fullName>
    </submittedName>
</protein>
<accession>Q0UCC7</accession>
<feature type="signal peptide" evidence="2">
    <location>
        <begin position="1"/>
        <end position="27"/>
    </location>
</feature>
<dbReference type="InParanoid" id="Q0UCC7"/>
<dbReference type="RefSeq" id="XP_001800852.1">
    <property type="nucleotide sequence ID" value="XM_001800800.1"/>
</dbReference>
<dbReference type="AlphaFoldDB" id="Q0UCC7"/>
<dbReference type="Proteomes" id="UP000001055">
    <property type="component" value="Unassembled WGS sequence"/>
</dbReference>
<keyword evidence="2" id="KW-0732">Signal</keyword>
<evidence type="ECO:0000313" key="4">
    <source>
        <dbReference type="Proteomes" id="UP000001055"/>
    </source>
</evidence>
<evidence type="ECO:0000313" key="3">
    <source>
        <dbReference type="EMBL" id="EAT81981.1"/>
    </source>
</evidence>
<evidence type="ECO:0000256" key="2">
    <source>
        <dbReference type="SAM" id="SignalP"/>
    </source>
</evidence>
<organism evidence="3 4">
    <name type="scientific">Phaeosphaeria nodorum (strain SN15 / ATCC MYA-4574 / FGSC 10173)</name>
    <name type="common">Glume blotch fungus</name>
    <name type="synonym">Parastagonospora nodorum</name>
    <dbReference type="NCBI Taxonomy" id="321614"/>
    <lineage>
        <taxon>Eukaryota</taxon>
        <taxon>Fungi</taxon>
        <taxon>Dikarya</taxon>
        <taxon>Ascomycota</taxon>
        <taxon>Pezizomycotina</taxon>
        <taxon>Dothideomycetes</taxon>
        <taxon>Pleosporomycetidae</taxon>
        <taxon>Pleosporales</taxon>
        <taxon>Pleosporineae</taxon>
        <taxon>Phaeosphaeriaceae</taxon>
        <taxon>Parastagonospora</taxon>
    </lineage>
</organism>
<dbReference type="KEGG" id="pno:SNOG_10587"/>
<feature type="region of interest" description="Disordered" evidence="1">
    <location>
        <begin position="33"/>
        <end position="59"/>
    </location>
</feature>
<dbReference type="GeneID" id="5977759"/>
<dbReference type="VEuPathDB" id="FungiDB:JI435_105870"/>
<name>Q0UCC7_PHANO</name>
<reference evidence="4" key="1">
    <citation type="journal article" date="2007" name="Plant Cell">
        <title>Dothideomycete-plant interactions illuminated by genome sequencing and EST analysis of the wheat pathogen Stagonospora nodorum.</title>
        <authorList>
            <person name="Hane J.K."/>
            <person name="Lowe R.G."/>
            <person name="Solomon P.S."/>
            <person name="Tan K.C."/>
            <person name="Schoch C.L."/>
            <person name="Spatafora J.W."/>
            <person name="Crous P.W."/>
            <person name="Kodira C."/>
            <person name="Birren B.W."/>
            <person name="Galagan J.E."/>
            <person name="Torriani S.F."/>
            <person name="McDonald B.A."/>
            <person name="Oliver R.P."/>
        </authorList>
    </citation>
    <scope>NUCLEOTIDE SEQUENCE [LARGE SCALE GENOMIC DNA]</scope>
    <source>
        <strain evidence="4">SN15 / ATCC MYA-4574 / FGSC 10173</strain>
    </source>
</reference>
<sequence length="101" mass="10710">MAGNLLTLGRLGAVHVVTAAQMMVVQGRPGMEIDCCGPSRQQKDGNRPSTDLAPSRRSSASAFTVLHPIPGAQNSVRTCFSLELGDSEVKAKMRGVVFGRK</sequence>
<dbReference type="HOGENOM" id="CLU_2292675_0_0_1"/>
<proteinExistence type="predicted"/>
<dbReference type="EMBL" id="CH445341">
    <property type="protein sequence ID" value="EAT81981.1"/>
    <property type="molecule type" value="Genomic_DNA"/>
</dbReference>